<evidence type="ECO:0000256" key="5">
    <source>
        <dbReference type="ARBA" id="ARBA00022692"/>
    </source>
</evidence>
<dbReference type="PROSITE" id="PS50885">
    <property type="entry name" value="HAMP"/>
    <property type="match status" value="1"/>
</dbReference>
<proteinExistence type="predicted"/>
<dbReference type="PANTHER" id="PTHR42713">
    <property type="entry name" value="HISTIDINE KINASE-RELATED"/>
    <property type="match status" value="1"/>
</dbReference>
<dbReference type="RefSeq" id="WP_060793864.1">
    <property type="nucleotide sequence ID" value="NZ_KQ956568.1"/>
</dbReference>
<dbReference type="Pfam" id="PF06580">
    <property type="entry name" value="His_kinase"/>
    <property type="match status" value="1"/>
</dbReference>
<evidence type="ECO:0000256" key="9">
    <source>
        <dbReference type="SAM" id="Phobius"/>
    </source>
</evidence>
<dbReference type="EMBL" id="LRPX01000083">
    <property type="protein sequence ID" value="KXA13099.1"/>
    <property type="molecule type" value="Genomic_DNA"/>
</dbReference>
<dbReference type="Pfam" id="PF02518">
    <property type="entry name" value="HATPase_c"/>
    <property type="match status" value="1"/>
</dbReference>
<dbReference type="STRING" id="134605.HMPREF3206_01557"/>
<dbReference type="AlphaFoldDB" id="A0A133N9W9"/>
<dbReference type="GO" id="GO:0000155">
    <property type="term" value="F:phosphorelay sensor kinase activity"/>
    <property type="evidence" value="ECO:0007669"/>
    <property type="project" value="InterPro"/>
</dbReference>
<feature type="transmembrane region" description="Helical" evidence="9">
    <location>
        <begin position="283"/>
        <end position="303"/>
    </location>
</feature>
<evidence type="ECO:0000259" key="10">
    <source>
        <dbReference type="PROSITE" id="PS50885"/>
    </source>
</evidence>
<dbReference type="PATRIC" id="fig|134605.3.peg.1536"/>
<evidence type="ECO:0000313" key="11">
    <source>
        <dbReference type="EMBL" id="KXA13099.1"/>
    </source>
</evidence>
<dbReference type="CDD" id="cd18773">
    <property type="entry name" value="PDC1_HK_sensor"/>
    <property type="match status" value="1"/>
</dbReference>
<keyword evidence="8 9" id="KW-0472">Membrane</keyword>
<dbReference type="Gene3D" id="6.10.340.10">
    <property type="match status" value="1"/>
</dbReference>
<evidence type="ECO:0000256" key="3">
    <source>
        <dbReference type="ARBA" id="ARBA00022553"/>
    </source>
</evidence>
<dbReference type="InterPro" id="IPR003660">
    <property type="entry name" value="HAMP_dom"/>
</dbReference>
<dbReference type="InterPro" id="IPR051552">
    <property type="entry name" value="HptR"/>
</dbReference>
<keyword evidence="4" id="KW-0808">Transferase</keyword>
<evidence type="ECO:0000256" key="1">
    <source>
        <dbReference type="ARBA" id="ARBA00004651"/>
    </source>
</evidence>
<accession>A0A133N9W9</accession>
<evidence type="ECO:0000256" key="6">
    <source>
        <dbReference type="ARBA" id="ARBA00022777"/>
    </source>
</evidence>
<name>A0A133N9W9_9FUSO</name>
<dbReference type="GO" id="GO:0005886">
    <property type="term" value="C:plasma membrane"/>
    <property type="evidence" value="ECO:0007669"/>
    <property type="project" value="UniProtKB-SubCell"/>
</dbReference>
<dbReference type="PANTHER" id="PTHR42713:SF2">
    <property type="entry name" value="TWO-COMPONENT SENSOR KINASE YESM"/>
    <property type="match status" value="1"/>
</dbReference>
<evidence type="ECO:0000313" key="12">
    <source>
        <dbReference type="Proteomes" id="UP000070617"/>
    </source>
</evidence>
<evidence type="ECO:0000256" key="4">
    <source>
        <dbReference type="ARBA" id="ARBA00022679"/>
    </source>
</evidence>
<keyword evidence="6 11" id="KW-0418">Kinase</keyword>
<keyword evidence="2" id="KW-1003">Cell membrane</keyword>
<keyword evidence="3" id="KW-0597">Phosphoprotein</keyword>
<dbReference type="InterPro" id="IPR033479">
    <property type="entry name" value="dCache_1"/>
</dbReference>
<comment type="caution">
    <text evidence="11">The sequence shown here is derived from an EMBL/GenBank/DDBJ whole genome shotgun (WGS) entry which is preliminary data.</text>
</comment>
<evidence type="ECO:0000256" key="2">
    <source>
        <dbReference type="ARBA" id="ARBA00022475"/>
    </source>
</evidence>
<dbReference type="InterPro" id="IPR003594">
    <property type="entry name" value="HATPase_dom"/>
</dbReference>
<sequence length="551" mass="64040">MKINRPLNVKIGIYFLLTNFILVILLGSIFYFSSSNLLIQKDISAAEEAIARSGNYIELYANKLTSFSELISQDESVYRYLKYKDESEKARILRMIQNTLKTDAYIQSIILLRKDGHVISNEKNVNMEISSDMMKEEWYVQALKNSMPILNPLRKQNFSQDDMEHWVISVSREIHDENGENLGVLLIDVKYQALHEYLQSRELGEQGDTIILDELERIVYYKDIPCMNAKNTCLQRFRTIQEGYDRSNNTIMVKYPIHHTNWVLVGISSLEEIRSLKIHFLELIFMSALASIIITWVISSFILNRITKPVRELEKHMSHFSESLSKVSLTGDVSAEILSLQNHFNDMIEKIKYLREYEINALHSQINPHFLYNTLDTIIWMAEFEDTEKVISITKALANFFRISLSNGKEKIPLKEEIRHIQEYLYIQKQRYEDKLEYEFDINSSLENIEVPKIILQPLVENALYHGIKNLQGAGKIRIYSRIFEKKFELIVEDNGVGFEKAKQQATMKMGGVGVKNVNKRIQFYYGEEYGVKIDSGFTAGARVIISLPLM</sequence>
<dbReference type="Pfam" id="PF02743">
    <property type="entry name" value="dCache_1"/>
    <property type="match status" value="1"/>
</dbReference>
<dbReference type="SMART" id="SM00304">
    <property type="entry name" value="HAMP"/>
    <property type="match status" value="1"/>
</dbReference>
<dbReference type="Gene3D" id="3.30.565.10">
    <property type="entry name" value="Histidine kinase-like ATPase, C-terminal domain"/>
    <property type="match status" value="1"/>
</dbReference>
<keyword evidence="5 9" id="KW-0812">Transmembrane</keyword>
<evidence type="ECO:0000256" key="7">
    <source>
        <dbReference type="ARBA" id="ARBA00022989"/>
    </source>
</evidence>
<reference evidence="12" key="1">
    <citation type="submission" date="2016-01" db="EMBL/GenBank/DDBJ databases">
        <authorList>
            <person name="Mitreva M."/>
            <person name="Pepin K.H."/>
            <person name="Mihindukulasuriya K.A."/>
            <person name="Fulton R."/>
            <person name="Fronick C."/>
            <person name="O'Laughlin M."/>
            <person name="Miner T."/>
            <person name="Herter B."/>
            <person name="Rosa B.A."/>
            <person name="Cordes M."/>
            <person name="Tomlinson C."/>
            <person name="Wollam A."/>
            <person name="Palsikar V.B."/>
            <person name="Mardis E.R."/>
            <person name="Wilson R.K."/>
        </authorList>
    </citation>
    <scope>NUCLEOTIDE SEQUENCE [LARGE SCALE GENOMIC DNA]</scope>
    <source>
        <strain evidence="12">CMW8396</strain>
    </source>
</reference>
<feature type="domain" description="HAMP" evidence="10">
    <location>
        <begin position="304"/>
        <end position="356"/>
    </location>
</feature>
<keyword evidence="12" id="KW-1185">Reference proteome</keyword>
<protein>
    <submittedName>
        <fullName evidence="11">ATPase/histidine kinase/DNA gyrase B/HSP90 domain protein</fullName>
    </submittedName>
</protein>
<dbReference type="InterPro" id="IPR010559">
    <property type="entry name" value="Sig_transdc_His_kin_internal"/>
</dbReference>
<gene>
    <name evidence="11" type="ORF">HMPREF3206_01557</name>
</gene>
<dbReference type="Gene3D" id="3.30.450.20">
    <property type="entry name" value="PAS domain"/>
    <property type="match status" value="2"/>
</dbReference>
<keyword evidence="7 9" id="KW-1133">Transmembrane helix</keyword>
<feature type="transmembrane region" description="Helical" evidence="9">
    <location>
        <begin position="12"/>
        <end position="32"/>
    </location>
</feature>
<dbReference type="SUPFAM" id="SSF55874">
    <property type="entry name" value="ATPase domain of HSP90 chaperone/DNA topoisomerase II/histidine kinase"/>
    <property type="match status" value="1"/>
</dbReference>
<organism evidence="11 12">
    <name type="scientific">Fusobacterium equinum</name>
    <dbReference type="NCBI Taxonomy" id="134605"/>
    <lineage>
        <taxon>Bacteria</taxon>
        <taxon>Fusobacteriati</taxon>
        <taxon>Fusobacteriota</taxon>
        <taxon>Fusobacteriia</taxon>
        <taxon>Fusobacteriales</taxon>
        <taxon>Fusobacteriaceae</taxon>
        <taxon>Fusobacterium</taxon>
    </lineage>
</organism>
<dbReference type="InterPro" id="IPR036890">
    <property type="entry name" value="HATPase_C_sf"/>
</dbReference>
<comment type="subcellular location">
    <subcellularLocation>
        <location evidence="1">Cell membrane</location>
        <topology evidence="1">Multi-pass membrane protein</topology>
    </subcellularLocation>
</comment>
<dbReference type="Proteomes" id="UP000070617">
    <property type="component" value="Unassembled WGS sequence"/>
</dbReference>
<evidence type="ECO:0000256" key="8">
    <source>
        <dbReference type="ARBA" id="ARBA00023136"/>
    </source>
</evidence>